<accession>A0A6G1EE05</accession>
<protein>
    <submittedName>
        <fullName evidence="1">Uncharacterized protein</fullName>
    </submittedName>
</protein>
<organism evidence="1 2">
    <name type="scientific">Oryza meyeriana var. granulata</name>
    <dbReference type="NCBI Taxonomy" id="110450"/>
    <lineage>
        <taxon>Eukaryota</taxon>
        <taxon>Viridiplantae</taxon>
        <taxon>Streptophyta</taxon>
        <taxon>Embryophyta</taxon>
        <taxon>Tracheophyta</taxon>
        <taxon>Spermatophyta</taxon>
        <taxon>Magnoliopsida</taxon>
        <taxon>Liliopsida</taxon>
        <taxon>Poales</taxon>
        <taxon>Poaceae</taxon>
        <taxon>BOP clade</taxon>
        <taxon>Oryzoideae</taxon>
        <taxon>Oryzeae</taxon>
        <taxon>Oryzinae</taxon>
        <taxon>Oryza</taxon>
        <taxon>Oryza meyeriana</taxon>
    </lineage>
</organism>
<sequence>MERWTRSSKTPYFRDLKLGSGHWQHGSVGVILRLTVAELIRGMTVRPCEGASPRDSRDHVEWVQ</sequence>
<evidence type="ECO:0000313" key="2">
    <source>
        <dbReference type="Proteomes" id="UP000479710"/>
    </source>
</evidence>
<dbReference type="EMBL" id="SPHZ02000003">
    <property type="protein sequence ID" value="KAF0922987.1"/>
    <property type="molecule type" value="Genomic_DNA"/>
</dbReference>
<proteinExistence type="predicted"/>
<gene>
    <name evidence="1" type="ORF">E2562_002197</name>
</gene>
<evidence type="ECO:0000313" key="1">
    <source>
        <dbReference type="EMBL" id="KAF0922987.1"/>
    </source>
</evidence>
<comment type="caution">
    <text evidence="1">The sequence shown here is derived from an EMBL/GenBank/DDBJ whole genome shotgun (WGS) entry which is preliminary data.</text>
</comment>
<dbReference type="AlphaFoldDB" id="A0A6G1EE05"/>
<keyword evidence="2" id="KW-1185">Reference proteome</keyword>
<reference evidence="1 2" key="1">
    <citation type="submission" date="2019-11" db="EMBL/GenBank/DDBJ databases">
        <title>Whole genome sequence of Oryza granulata.</title>
        <authorList>
            <person name="Li W."/>
        </authorList>
    </citation>
    <scope>NUCLEOTIDE SEQUENCE [LARGE SCALE GENOMIC DNA]</scope>
    <source>
        <strain evidence="2">cv. Menghai</strain>
        <tissue evidence="1">Leaf</tissue>
    </source>
</reference>
<name>A0A6G1EE05_9ORYZ</name>
<dbReference type="Proteomes" id="UP000479710">
    <property type="component" value="Unassembled WGS sequence"/>
</dbReference>